<feature type="domain" description="Acyl-CoA oxidase C-alpha1" evidence="13">
    <location>
        <begin position="96"/>
        <end position="263"/>
    </location>
</feature>
<keyword evidence="7" id="KW-0274">FAD</keyword>
<dbReference type="GO" id="GO:0055088">
    <property type="term" value="P:lipid homeostasis"/>
    <property type="evidence" value="ECO:0007669"/>
    <property type="project" value="TreeGrafter"/>
</dbReference>
<dbReference type="AlphaFoldDB" id="A0A7S3PA23"/>
<evidence type="ECO:0000256" key="5">
    <source>
        <dbReference type="ARBA" id="ARBA00012870"/>
    </source>
</evidence>
<accession>A0A7S3PA23</accession>
<evidence type="ECO:0000256" key="3">
    <source>
        <dbReference type="ARBA" id="ARBA00004275"/>
    </source>
</evidence>
<dbReference type="InterPro" id="IPR012258">
    <property type="entry name" value="Acyl-CoA_oxidase"/>
</dbReference>
<evidence type="ECO:0000259" key="12">
    <source>
        <dbReference type="Pfam" id="PF01756"/>
    </source>
</evidence>
<organism evidence="14">
    <name type="scientific">Aplanochytrium stocchinoi</name>
    <dbReference type="NCBI Taxonomy" id="215587"/>
    <lineage>
        <taxon>Eukaryota</taxon>
        <taxon>Sar</taxon>
        <taxon>Stramenopiles</taxon>
        <taxon>Bigyra</taxon>
        <taxon>Labyrinthulomycetes</taxon>
        <taxon>Thraustochytrida</taxon>
        <taxon>Thraustochytriidae</taxon>
        <taxon>Aplanochytrium</taxon>
    </lineage>
</organism>
<dbReference type="InterPro" id="IPR036250">
    <property type="entry name" value="AcylCo_DH-like_C"/>
</dbReference>
<comment type="cofactor">
    <cofactor evidence="2">
        <name>FAD</name>
        <dbReference type="ChEBI" id="CHEBI:57692"/>
    </cofactor>
</comment>
<dbReference type="GO" id="GO:0005504">
    <property type="term" value="F:fatty acid binding"/>
    <property type="evidence" value="ECO:0007669"/>
    <property type="project" value="TreeGrafter"/>
</dbReference>
<evidence type="ECO:0000256" key="1">
    <source>
        <dbReference type="ARBA" id="ARBA00001201"/>
    </source>
</evidence>
<dbReference type="Pfam" id="PF22924">
    <property type="entry name" value="ACOX_C_alpha1"/>
    <property type="match status" value="1"/>
</dbReference>
<dbReference type="Pfam" id="PF01756">
    <property type="entry name" value="ACOX"/>
    <property type="match status" value="1"/>
</dbReference>
<dbReference type="SUPFAM" id="SSF47203">
    <property type="entry name" value="Acyl-CoA dehydrogenase C-terminal domain-like"/>
    <property type="match status" value="2"/>
</dbReference>
<dbReference type="EC" id="1.3.3.6" evidence="5"/>
<gene>
    <name evidence="14" type="ORF">ASTO00021_LOCUS715</name>
</gene>
<dbReference type="PANTHER" id="PTHR10909">
    <property type="entry name" value="ELECTRON TRANSPORT OXIDOREDUCTASE"/>
    <property type="match status" value="1"/>
</dbReference>
<reference evidence="14" key="1">
    <citation type="submission" date="2021-01" db="EMBL/GenBank/DDBJ databases">
        <authorList>
            <person name="Corre E."/>
            <person name="Pelletier E."/>
            <person name="Niang G."/>
            <person name="Scheremetjew M."/>
            <person name="Finn R."/>
            <person name="Kale V."/>
            <person name="Holt S."/>
            <person name="Cochrane G."/>
            <person name="Meng A."/>
            <person name="Brown T."/>
            <person name="Cohen L."/>
        </authorList>
    </citation>
    <scope>NUCLEOTIDE SEQUENCE</scope>
    <source>
        <strain evidence="14">GSBS06</strain>
    </source>
</reference>
<dbReference type="EMBL" id="HBIN01001268">
    <property type="protein sequence ID" value="CAE0430387.1"/>
    <property type="molecule type" value="Transcribed_RNA"/>
</dbReference>
<protein>
    <recommendedName>
        <fullName evidence="5">acyl-CoA oxidase</fullName>
        <ecNumber evidence="5">1.3.3.6</ecNumber>
    </recommendedName>
</protein>
<evidence type="ECO:0000256" key="10">
    <source>
        <dbReference type="ARBA" id="ARBA00023098"/>
    </source>
</evidence>
<dbReference type="InterPro" id="IPR002655">
    <property type="entry name" value="Acyl-CoA_oxidase_C"/>
</dbReference>
<keyword evidence="11" id="KW-0576">Peroxisome</keyword>
<keyword evidence="10" id="KW-0443">Lipid metabolism</keyword>
<feature type="domain" description="Acyl-CoA oxidase C-terminal" evidence="12">
    <location>
        <begin position="312"/>
        <end position="486"/>
    </location>
</feature>
<proteinExistence type="inferred from homology"/>
<evidence type="ECO:0000313" key="14">
    <source>
        <dbReference type="EMBL" id="CAE0430387.1"/>
    </source>
</evidence>
<evidence type="ECO:0000256" key="2">
    <source>
        <dbReference type="ARBA" id="ARBA00001974"/>
    </source>
</evidence>
<dbReference type="SUPFAM" id="SSF56645">
    <property type="entry name" value="Acyl-CoA dehydrogenase NM domain-like"/>
    <property type="match status" value="1"/>
</dbReference>
<name>A0A7S3PA23_9STRA</name>
<dbReference type="InterPro" id="IPR055060">
    <property type="entry name" value="ACOX_C_alpha1"/>
</dbReference>
<evidence type="ECO:0000256" key="8">
    <source>
        <dbReference type="ARBA" id="ARBA00022832"/>
    </source>
</evidence>
<dbReference type="Gene3D" id="1.20.140.10">
    <property type="entry name" value="Butyryl-CoA Dehydrogenase, subunit A, domain 3"/>
    <property type="match status" value="2"/>
</dbReference>
<evidence type="ECO:0000256" key="11">
    <source>
        <dbReference type="ARBA" id="ARBA00023140"/>
    </source>
</evidence>
<dbReference type="FunFam" id="1.20.140.10:FF:000015">
    <property type="entry name" value="Acyl-coenzyme A oxidase"/>
    <property type="match status" value="1"/>
</dbReference>
<keyword evidence="8" id="KW-0276">Fatty acid metabolism</keyword>
<comment type="catalytic activity">
    <reaction evidence="1">
        <text>a 2,3-saturated acyl-CoA + O2 = a (2E)-enoyl-CoA + H2O2</text>
        <dbReference type="Rhea" id="RHEA:38959"/>
        <dbReference type="ChEBI" id="CHEBI:15379"/>
        <dbReference type="ChEBI" id="CHEBI:16240"/>
        <dbReference type="ChEBI" id="CHEBI:58856"/>
        <dbReference type="ChEBI" id="CHEBI:65111"/>
        <dbReference type="EC" id="1.3.3.6"/>
    </reaction>
</comment>
<keyword evidence="6" id="KW-0285">Flavoprotein</keyword>
<comment type="similarity">
    <text evidence="4">Belongs to the acyl-CoA oxidase family.</text>
</comment>
<dbReference type="Gene3D" id="2.40.110.10">
    <property type="entry name" value="Butyryl-CoA Dehydrogenase, subunit A, domain 2"/>
    <property type="match status" value="1"/>
</dbReference>
<evidence type="ECO:0000256" key="6">
    <source>
        <dbReference type="ARBA" id="ARBA00022630"/>
    </source>
</evidence>
<dbReference type="InterPro" id="IPR046373">
    <property type="entry name" value="Acyl-CoA_Oxase/DH_mid-dom_sf"/>
</dbReference>
<dbReference type="GO" id="GO:0003997">
    <property type="term" value="F:acyl-CoA oxidase activity"/>
    <property type="evidence" value="ECO:0007669"/>
    <property type="project" value="UniProtKB-EC"/>
</dbReference>
<dbReference type="InterPro" id="IPR009100">
    <property type="entry name" value="AcylCoA_DH/oxidase_NM_dom_sf"/>
</dbReference>
<dbReference type="PANTHER" id="PTHR10909:SF250">
    <property type="entry name" value="PEROXISOMAL ACYL-COENZYME A OXIDASE 1"/>
    <property type="match status" value="1"/>
</dbReference>
<evidence type="ECO:0000256" key="7">
    <source>
        <dbReference type="ARBA" id="ARBA00022827"/>
    </source>
</evidence>
<evidence type="ECO:0000256" key="4">
    <source>
        <dbReference type="ARBA" id="ARBA00006288"/>
    </source>
</evidence>
<sequence>MGKTSTHCLVYANLIIEGREYGFHVFMVQLRDENHRPLPGVEPGEVGPKYGDNGTETGFLRLFNVHIPRNWMLMKNQQVLEDGSYVKEDKNSKAQYGTMLSIRAGLVMGAGYRLAQGVTIAVRYSCVRHQGFTNTQGESNRANPEHPIIHYQNQQYRLFKQLSLAYAFVFTGKSISDKFQKTMGDLATGDTSDLPEMHATSAGLKALCTFEGASGLEECRKCCGGHGVLLASGVSQMTLDYTTYCTAEGDRIILELQSARYLIKMITEARSGATVHGMADYLNEAGKIKIGEVDPSVYLQYRADTDEDFKDLKLLSSLFRNRALVFCVETADRLNSLIKDGLSYDDAWNSCAVDLVKCSRVHCYYVILQNFVSQINAIEDMKVKRILICLCQLYALINIMEDLGSFELTHKQKGLVRSVINQLLKEVRVDCVPLVDAFEFPDNVLNSALGRYDGKVYESLYAAAKASPMNKIDPFPGYKEYLRPHLDLEFIADHAKMQGQGSGKSKL</sequence>
<evidence type="ECO:0000259" key="13">
    <source>
        <dbReference type="Pfam" id="PF22924"/>
    </source>
</evidence>
<dbReference type="GO" id="GO:0033540">
    <property type="term" value="P:fatty acid beta-oxidation using acyl-CoA oxidase"/>
    <property type="evidence" value="ECO:0007669"/>
    <property type="project" value="TreeGrafter"/>
</dbReference>
<dbReference type="GO" id="GO:0005777">
    <property type="term" value="C:peroxisome"/>
    <property type="evidence" value="ECO:0007669"/>
    <property type="project" value="UniProtKB-SubCell"/>
</dbReference>
<dbReference type="FunFam" id="1.20.140.10:FF:000013">
    <property type="entry name" value="Acyl-coenzyme A oxidase"/>
    <property type="match status" value="1"/>
</dbReference>
<dbReference type="GO" id="GO:0071949">
    <property type="term" value="F:FAD binding"/>
    <property type="evidence" value="ECO:0007669"/>
    <property type="project" value="InterPro"/>
</dbReference>
<comment type="subcellular location">
    <subcellularLocation>
        <location evidence="3">Peroxisome</location>
    </subcellularLocation>
</comment>
<keyword evidence="9" id="KW-0560">Oxidoreductase</keyword>
<evidence type="ECO:0000256" key="9">
    <source>
        <dbReference type="ARBA" id="ARBA00023002"/>
    </source>
</evidence>